<dbReference type="PANTHER" id="PTHR48039:SF5">
    <property type="entry name" value="RNA-BINDING PROTEIN 28"/>
    <property type="match status" value="1"/>
</dbReference>
<keyword evidence="3 5" id="KW-0694">RNA-binding</keyword>
<feature type="compositionally biased region" description="Polar residues" evidence="7">
    <location>
        <begin position="170"/>
        <end position="192"/>
    </location>
</feature>
<feature type="compositionally biased region" description="Polar residues" evidence="7">
    <location>
        <begin position="140"/>
        <end position="149"/>
    </location>
</feature>
<evidence type="ECO:0000256" key="6">
    <source>
        <dbReference type="SAM" id="Coils"/>
    </source>
</evidence>
<dbReference type="InParanoid" id="F4S7Y6"/>
<dbReference type="GO" id="GO:0003729">
    <property type="term" value="F:mRNA binding"/>
    <property type="evidence" value="ECO:0007669"/>
    <property type="project" value="TreeGrafter"/>
</dbReference>
<evidence type="ECO:0000256" key="2">
    <source>
        <dbReference type="ARBA" id="ARBA00022737"/>
    </source>
</evidence>
<evidence type="ECO:0000256" key="3">
    <source>
        <dbReference type="ARBA" id="ARBA00022884"/>
    </source>
</evidence>
<keyword evidence="2" id="KW-0677">Repeat</keyword>
<dbReference type="HOGENOM" id="CLU_011608_0_0_1"/>
<feature type="domain" description="RRM" evidence="8">
    <location>
        <begin position="311"/>
        <end position="402"/>
    </location>
</feature>
<dbReference type="InterPro" id="IPR012677">
    <property type="entry name" value="Nucleotide-bd_a/b_plait_sf"/>
</dbReference>
<evidence type="ECO:0000313" key="10">
    <source>
        <dbReference type="Proteomes" id="UP000001072"/>
    </source>
</evidence>
<evidence type="ECO:0000256" key="1">
    <source>
        <dbReference type="ARBA" id="ARBA00004123"/>
    </source>
</evidence>
<protein>
    <recommendedName>
        <fullName evidence="8">RRM domain-containing protein</fullName>
    </recommendedName>
</protein>
<dbReference type="Proteomes" id="UP000001072">
    <property type="component" value="Unassembled WGS sequence"/>
</dbReference>
<dbReference type="AlphaFoldDB" id="F4S7Y6"/>
<feature type="domain" description="RRM" evidence="8">
    <location>
        <begin position="15"/>
        <end position="98"/>
    </location>
</feature>
<evidence type="ECO:0000256" key="4">
    <source>
        <dbReference type="ARBA" id="ARBA00023242"/>
    </source>
</evidence>
<dbReference type="Pfam" id="PF00076">
    <property type="entry name" value="RRM_1"/>
    <property type="match status" value="4"/>
</dbReference>
<reference evidence="10" key="1">
    <citation type="journal article" date="2011" name="Proc. Natl. Acad. Sci. U.S.A.">
        <title>Obligate biotrophy features unraveled by the genomic analysis of rust fungi.</title>
        <authorList>
            <person name="Duplessis S."/>
            <person name="Cuomo C.A."/>
            <person name="Lin Y.-C."/>
            <person name="Aerts A."/>
            <person name="Tisserant E."/>
            <person name="Veneault-Fourrey C."/>
            <person name="Joly D.L."/>
            <person name="Hacquard S."/>
            <person name="Amselem J."/>
            <person name="Cantarel B.L."/>
            <person name="Chiu R."/>
            <person name="Coutinho P.M."/>
            <person name="Feau N."/>
            <person name="Field M."/>
            <person name="Frey P."/>
            <person name="Gelhaye E."/>
            <person name="Goldberg J."/>
            <person name="Grabherr M.G."/>
            <person name="Kodira C.D."/>
            <person name="Kohler A."/>
            <person name="Kuees U."/>
            <person name="Lindquist E.A."/>
            <person name="Lucas S.M."/>
            <person name="Mago R."/>
            <person name="Mauceli E."/>
            <person name="Morin E."/>
            <person name="Murat C."/>
            <person name="Pangilinan J.L."/>
            <person name="Park R."/>
            <person name="Pearson M."/>
            <person name="Quesneville H."/>
            <person name="Rouhier N."/>
            <person name="Sakthikumar S."/>
            <person name="Salamov A.A."/>
            <person name="Schmutz J."/>
            <person name="Selles B."/>
            <person name="Shapiro H."/>
            <person name="Tanguay P."/>
            <person name="Tuskan G.A."/>
            <person name="Henrissat B."/>
            <person name="Van de Peer Y."/>
            <person name="Rouze P."/>
            <person name="Ellis J.G."/>
            <person name="Dodds P.N."/>
            <person name="Schein J.E."/>
            <person name="Zhong S."/>
            <person name="Hamelin R.C."/>
            <person name="Grigoriev I.V."/>
            <person name="Szabo L.J."/>
            <person name="Martin F."/>
        </authorList>
    </citation>
    <scope>NUCLEOTIDE SEQUENCE [LARGE SCALE GENOMIC DNA]</scope>
    <source>
        <strain evidence="10">98AG31 / pathotype 3-4-7</strain>
    </source>
</reference>
<sequence length="834" mass="94942">MNHSNTDQNNLNTTTTLFISKLPSNLTSEDLTKLASSIGPVRKAFIVKSKSPSNLQSNQSKDHQIGYIRYVLRSDAENAIKLGFDSSSFKPSITWAKPRPSMKERRQNLIINEDSNPDQLESNETPIQDTLTETFKKPQENQIQQTSTEPFKKPKENQIQQTETRHDPSHSSNPIDLNLPSNPKPNHQPQTSYKRDPTANRTVVLQGLPLPPTNSPKETQAYEQSMIKALYKRARKLGQPESVIYPAPLPFTKTSQIPSTAYAHLTFYDPTMASRVCQRLHLHLFKGSLITTCLKSRFMSNSRLGPKHSGGRLIIRNLSFEITEDDLRYTFGKFGQIQSIELPKDPIHQKTKGFGFVWMVNYIDAENAMKALNGQTLSSGIVQELIRNETEGEKKSLKRKREKEEATEDELYNIFRSFGPLNYARIVMDSKTQRSRGTGFVCMKNQVDGFKVLEISKGLEHQGLGQGPLAANGLPSLLQPDPSSGLATQLSLHGRVLGVSEAVTKNEAERLRIERDQKGVGKDKRNLYLMKEGLVLPSTTSQSDQFDPMDLKARQASFDERKSLLRTNLSLYISKTRLSIRQIPTYVSNRSLKRLARYALNEWRTEVKMKRREELSGEELEPKSLEKKDEKASKIKQVKVIIDPDNKGKSKGYGFIEVFSHSDALRIVRYVNENLIKIDGLLKVWRLEELEGEADRKKSGLDEDVKEKENRVKKVEEIKKVLENGKRSTKLLMVEFAIENAQTVKKRIERSEKLIERQKNKLLITTGSGEERLGSNKKQKKSDGKDQKGKKGKVDKVKGLEKMKMLEKDGLKDERIKSIIGKKRKIRREKKSSR</sequence>
<evidence type="ECO:0000313" key="9">
    <source>
        <dbReference type="EMBL" id="EGF99245.1"/>
    </source>
</evidence>
<dbReference type="FunCoup" id="F4S7Y6">
    <property type="interactions" value="653"/>
</dbReference>
<feature type="region of interest" description="Disordered" evidence="7">
    <location>
        <begin position="766"/>
        <end position="804"/>
    </location>
</feature>
<dbReference type="SUPFAM" id="SSF54928">
    <property type="entry name" value="RNA-binding domain, RBD"/>
    <property type="match status" value="3"/>
</dbReference>
<dbReference type="InterPro" id="IPR035979">
    <property type="entry name" value="RBD_domain_sf"/>
</dbReference>
<evidence type="ECO:0000259" key="8">
    <source>
        <dbReference type="PROSITE" id="PS50102"/>
    </source>
</evidence>
<keyword evidence="4" id="KW-0539">Nucleus</keyword>
<dbReference type="OrthoDB" id="267048at2759"/>
<dbReference type="InterPro" id="IPR051945">
    <property type="entry name" value="RRM_MRD1_RNA_proc_ribogen"/>
</dbReference>
<feature type="coiled-coil region" evidence="6">
    <location>
        <begin position="687"/>
        <end position="761"/>
    </location>
</feature>
<dbReference type="STRING" id="747676.F4S7Y6"/>
<accession>F4S7Y6</accession>
<dbReference type="PROSITE" id="PS50102">
    <property type="entry name" value="RRM"/>
    <property type="match status" value="4"/>
</dbReference>
<dbReference type="VEuPathDB" id="FungiDB:MELLADRAFT_79511"/>
<keyword evidence="10" id="KW-1185">Reference proteome</keyword>
<proteinExistence type="predicted"/>
<feature type="region of interest" description="Disordered" evidence="7">
    <location>
        <begin position="134"/>
        <end position="198"/>
    </location>
</feature>
<dbReference type="SMART" id="SM00360">
    <property type="entry name" value="RRM"/>
    <property type="match status" value="4"/>
</dbReference>
<dbReference type="GeneID" id="18933284"/>
<dbReference type="EMBL" id="GL883162">
    <property type="protein sequence ID" value="EGF99245.1"/>
    <property type="molecule type" value="Genomic_DNA"/>
</dbReference>
<feature type="domain" description="RRM" evidence="8">
    <location>
        <begin position="395"/>
        <end position="518"/>
    </location>
</feature>
<comment type="subcellular location">
    <subcellularLocation>
        <location evidence="1">Nucleus</location>
    </subcellularLocation>
</comment>
<dbReference type="eggNOG" id="KOG0127">
    <property type="taxonomic scope" value="Eukaryota"/>
</dbReference>
<evidence type="ECO:0000256" key="5">
    <source>
        <dbReference type="PROSITE-ProRule" id="PRU00176"/>
    </source>
</evidence>
<dbReference type="KEGG" id="mlr:MELLADRAFT_79511"/>
<dbReference type="InterPro" id="IPR000504">
    <property type="entry name" value="RRM_dom"/>
</dbReference>
<feature type="domain" description="RRM" evidence="8">
    <location>
        <begin position="576"/>
        <end position="689"/>
    </location>
</feature>
<organism evidence="10">
    <name type="scientific">Melampsora larici-populina (strain 98AG31 / pathotype 3-4-7)</name>
    <name type="common">Poplar leaf rust fungus</name>
    <dbReference type="NCBI Taxonomy" id="747676"/>
    <lineage>
        <taxon>Eukaryota</taxon>
        <taxon>Fungi</taxon>
        <taxon>Dikarya</taxon>
        <taxon>Basidiomycota</taxon>
        <taxon>Pucciniomycotina</taxon>
        <taxon>Pucciniomycetes</taxon>
        <taxon>Pucciniales</taxon>
        <taxon>Melampsoraceae</taxon>
        <taxon>Melampsora</taxon>
    </lineage>
</organism>
<dbReference type="Gene3D" id="3.30.70.330">
    <property type="match status" value="4"/>
</dbReference>
<keyword evidence="6" id="KW-0175">Coiled coil</keyword>
<feature type="compositionally biased region" description="Basic and acidic residues" evidence="7">
    <location>
        <begin position="781"/>
        <end position="804"/>
    </location>
</feature>
<dbReference type="RefSeq" id="XP_007417512.1">
    <property type="nucleotide sequence ID" value="XM_007417450.1"/>
</dbReference>
<name>F4S7Y6_MELLP</name>
<dbReference type="GO" id="GO:0005634">
    <property type="term" value="C:nucleus"/>
    <property type="evidence" value="ECO:0007669"/>
    <property type="project" value="UniProtKB-SubCell"/>
</dbReference>
<gene>
    <name evidence="9" type="ORF">MELLADRAFT_79511</name>
</gene>
<dbReference type="PANTHER" id="PTHR48039">
    <property type="entry name" value="RNA-BINDING MOTIF PROTEIN 14B"/>
    <property type="match status" value="1"/>
</dbReference>
<evidence type="ECO:0000256" key="7">
    <source>
        <dbReference type="SAM" id="MobiDB-lite"/>
    </source>
</evidence>